<dbReference type="PANTHER" id="PTHR47196:SF1">
    <property type="entry name" value="KELCH DOMAIN-CONTAINING PROTEIN 9"/>
    <property type="match status" value="1"/>
</dbReference>
<dbReference type="PANTHER" id="PTHR47196">
    <property type="entry name" value="KELCH DOMAIN-CONTAINING PROTEIN 9"/>
    <property type="match status" value="1"/>
</dbReference>
<dbReference type="Proteomes" id="UP001347796">
    <property type="component" value="Unassembled WGS sequence"/>
</dbReference>
<reference evidence="1 2" key="1">
    <citation type="submission" date="2024-01" db="EMBL/GenBank/DDBJ databases">
        <title>The genome of the rayed Mediterranean limpet Patella caerulea (Linnaeus, 1758).</title>
        <authorList>
            <person name="Anh-Thu Weber A."/>
            <person name="Halstead-Nussloch G."/>
        </authorList>
    </citation>
    <scope>NUCLEOTIDE SEQUENCE [LARGE SCALE GENOMIC DNA]</scope>
    <source>
        <strain evidence="1">AATW-2023a</strain>
        <tissue evidence="1">Whole specimen</tissue>
    </source>
</reference>
<dbReference type="InterPro" id="IPR042941">
    <property type="entry name" value="KLDC9"/>
</dbReference>
<evidence type="ECO:0000313" key="1">
    <source>
        <dbReference type="EMBL" id="KAK6167640.1"/>
    </source>
</evidence>
<name>A0AAN8IWW8_PATCE</name>
<dbReference type="EMBL" id="JAZGQO010000018">
    <property type="protein sequence ID" value="KAK6167640.1"/>
    <property type="molecule type" value="Genomic_DNA"/>
</dbReference>
<dbReference type="Gene3D" id="2.120.10.80">
    <property type="entry name" value="Kelch-type beta propeller"/>
    <property type="match status" value="2"/>
</dbReference>
<sequence>MATKSSSQCLVDWQVLIPTGPTLAFHAGCIVGKTIIVHGGISQRGSNSPCNKLFKLDLDSSIWCPIESPDSPALSHHACLVLQDRYIIYVGGWNGKARTSKVCVYDSVNNSWKFPNSTGFPEDGGLSSHTVTELSDGKILVIGRDGSLRMQRRYGNAYLLSGNPDSDFKYSEFSNSVTSRSGHSTSIIGHKVFVIGGRSDKLVEVYSGYANKTTHDSPLLTKLISISDKLKALPKFPGGRRHHISLAVPGGLFLHGGETFDGKCREPVGDMYLMTTKPVGNFYKLGTSSVGRSGHICLCYENRVILHGGIAGKNYDVRGETFELSLNF</sequence>
<protein>
    <submittedName>
        <fullName evidence="1">Uncharacterized protein</fullName>
    </submittedName>
</protein>
<accession>A0AAN8IWW8</accession>
<comment type="caution">
    <text evidence="1">The sequence shown here is derived from an EMBL/GenBank/DDBJ whole genome shotgun (WGS) entry which is preliminary data.</text>
</comment>
<organism evidence="1 2">
    <name type="scientific">Patella caerulea</name>
    <name type="common">Rayed Mediterranean limpet</name>
    <dbReference type="NCBI Taxonomy" id="87958"/>
    <lineage>
        <taxon>Eukaryota</taxon>
        <taxon>Metazoa</taxon>
        <taxon>Spiralia</taxon>
        <taxon>Lophotrochozoa</taxon>
        <taxon>Mollusca</taxon>
        <taxon>Gastropoda</taxon>
        <taxon>Patellogastropoda</taxon>
        <taxon>Patelloidea</taxon>
        <taxon>Patellidae</taxon>
        <taxon>Patella</taxon>
    </lineage>
</organism>
<gene>
    <name evidence="1" type="ORF">SNE40_021618</name>
</gene>
<dbReference type="InterPro" id="IPR015915">
    <property type="entry name" value="Kelch-typ_b-propeller"/>
</dbReference>
<evidence type="ECO:0000313" key="2">
    <source>
        <dbReference type="Proteomes" id="UP001347796"/>
    </source>
</evidence>
<proteinExistence type="predicted"/>
<dbReference type="GO" id="GO:0030332">
    <property type="term" value="F:cyclin binding"/>
    <property type="evidence" value="ECO:0007669"/>
    <property type="project" value="TreeGrafter"/>
</dbReference>
<keyword evidence="2" id="KW-1185">Reference proteome</keyword>
<dbReference type="SUPFAM" id="SSF117281">
    <property type="entry name" value="Kelch motif"/>
    <property type="match status" value="2"/>
</dbReference>
<dbReference type="AlphaFoldDB" id="A0AAN8IWW8"/>
<dbReference type="Pfam" id="PF24681">
    <property type="entry name" value="Kelch_KLHDC2_KLHL20_DRC7"/>
    <property type="match status" value="1"/>
</dbReference>